<keyword evidence="4 7" id="KW-1133">Transmembrane helix</keyword>
<reference evidence="10" key="1">
    <citation type="submission" date="2021-01" db="EMBL/GenBank/DDBJ databases">
        <authorList>
            <consortium name="Genoscope - CEA"/>
            <person name="William W."/>
        </authorList>
    </citation>
    <scope>NUCLEOTIDE SEQUENCE</scope>
</reference>
<organism evidence="10 11">
    <name type="scientific">Paramecium sonneborni</name>
    <dbReference type="NCBI Taxonomy" id="65129"/>
    <lineage>
        <taxon>Eukaryota</taxon>
        <taxon>Sar</taxon>
        <taxon>Alveolata</taxon>
        <taxon>Ciliophora</taxon>
        <taxon>Intramacronucleata</taxon>
        <taxon>Oligohymenophorea</taxon>
        <taxon>Peniculida</taxon>
        <taxon>Parameciidae</taxon>
        <taxon>Paramecium</taxon>
    </lineage>
</organism>
<evidence type="ECO:0000313" key="10">
    <source>
        <dbReference type="EMBL" id="CAD8045437.1"/>
    </source>
</evidence>
<keyword evidence="11" id="KW-1185">Reference proteome</keyword>
<dbReference type="PANTHER" id="PTHR22883:SF203">
    <property type="entry name" value="PALMITOYLTRANSFERASE"/>
    <property type="match status" value="1"/>
</dbReference>
<gene>
    <name evidence="10" type="ORF">PSON_ATCC_30995.1.T0010046</name>
</gene>
<keyword evidence="2 7" id="KW-0808">Transferase</keyword>
<feature type="domain" description="Palmitoyltransferase DHHC" evidence="9">
    <location>
        <begin position="97"/>
        <end position="213"/>
    </location>
</feature>
<evidence type="ECO:0000313" key="11">
    <source>
        <dbReference type="Proteomes" id="UP000692954"/>
    </source>
</evidence>
<dbReference type="GO" id="GO:0005783">
    <property type="term" value="C:endoplasmic reticulum"/>
    <property type="evidence" value="ECO:0007669"/>
    <property type="project" value="TreeGrafter"/>
</dbReference>
<evidence type="ECO:0000256" key="1">
    <source>
        <dbReference type="ARBA" id="ARBA00004141"/>
    </source>
</evidence>
<feature type="region of interest" description="Disordered" evidence="8">
    <location>
        <begin position="321"/>
        <end position="372"/>
    </location>
</feature>
<accession>A0A8S1JTL6</accession>
<comment type="domain">
    <text evidence="7">The DHHC domain is required for palmitoyltransferase activity.</text>
</comment>
<evidence type="ECO:0000259" key="9">
    <source>
        <dbReference type="Pfam" id="PF01529"/>
    </source>
</evidence>
<dbReference type="AlphaFoldDB" id="A0A8S1JTL6"/>
<dbReference type="GO" id="GO:0005794">
    <property type="term" value="C:Golgi apparatus"/>
    <property type="evidence" value="ECO:0007669"/>
    <property type="project" value="TreeGrafter"/>
</dbReference>
<protein>
    <recommendedName>
        <fullName evidence="7">Palmitoyltransferase</fullName>
        <ecNumber evidence="7">2.3.1.225</ecNumber>
    </recommendedName>
</protein>
<sequence>MDADIQKERLRPIRRHGCSDIQLYQAVSWIYTVFDMIISFVIAFLMDEGVKEFMLIVLTILTMGIVYTCLSATLIDPTDSIVLKEQNFKLKGLEFKTDLKTYCLVCQAHVMEKSKHCFSCNKCVEVFDHHCIWLNNCIGRKNYNYFFILVILLVIFKCLRIIQDIILLLKYAFQILALISIILDPPILFVLSYLLGMHLFFKYKGISTYDWIKMKKDKEKLKVQSQQQQPKMNESAGYGQLLSTSKRFDLKSSLSNKTDNKVPQQNFFPKPLFLQTPKNQNFSNPQVTQLQSIFTNKPTSPNNEKLRKEYEEVDGRQIFNKVIAEDSEPQQNSDSRDEENQNDNDHDHEIDNDNDIENQNEKENEKSEKEQN</sequence>
<dbReference type="PROSITE" id="PS50216">
    <property type="entry name" value="DHHC"/>
    <property type="match status" value="1"/>
</dbReference>
<dbReference type="Proteomes" id="UP000692954">
    <property type="component" value="Unassembled WGS sequence"/>
</dbReference>
<dbReference type="GO" id="GO:0019706">
    <property type="term" value="F:protein-cysteine S-palmitoyltransferase activity"/>
    <property type="evidence" value="ECO:0007669"/>
    <property type="project" value="UniProtKB-EC"/>
</dbReference>
<feature type="compositionally biased region" description="Basic and acidic residues" evidence="8">
    <location>
        <begin position="359"/>
        <end position="372"/>
    </location>
</feature>
<dbReference type="OrthoDB" id="272303at2759"/>
<evidence type="ECO:0000256" key="7">
    <source>
        <dbReference type="RuleBase" id="RU079119"/>
    </source>
</evidence>
<keyword evidence="5 7" id="KW-0472">Membrane</keyword>
<proteinExistence type="inferred from homology"/>
<evidence type="ECO:0000256" key="6">
    <source>
        <dbReference type="ARBA" id="ARBA00023315"/>
    </source>
</evidence>
<evidence type="ECO:0000256" key="3">
    <source>
        <dbReference type="ARBA" id="ARBA00022692"/>
    </source>
</evidence>
<dbReference type="GO" id="GO:0016020">
    <property type="term" value="C:membrane"/>
    <property type="evidence" value="ECO:0007669"/>
    <property type="project" value="UniProtKB-SubCell"/>
</dbReference>
<feature type="transmembrane region" description="Helical" evidence="7">
    <location>
        <begin position="175"/>
        <end position="195"/>
    </location>
</feature>
<comment type="similarity">
    <text evidence="7">Belongs to the DHHC palmitoyltransferase family.</text>
</comment>
<dbReference type="Pfam" id="PF01529">
    <property type="entry name" value="DHHC"/>
    <property type="match status" value="1"/>
</dbReference>
<dbReference type="InterPro" id="IPR039859">
    <property type="entry name" value="PFA4/ZDH16/20/ERF2-like"/>
</dbReference>
<evidence type="ECO:0000256" key="2">
    <source>
        <dbReference type="ARBA" id="ARBA00022679"/>
    </source>
</evidence>
<evidence type="ECO:0000256" key="5">
    <source>
        <dbReference type="ARBA" id="ARBA00023136"/>
    </source>
</evidence>
<dbReference type="PANTHER" id="PTHR22883">
    <property type="entry name" value="ZINC FINGER DHHC DOMAIN CONTAINING PROTEIN"/>
    <property type="match status" value="1"/>
</dbReference>
<evidence type="ECO:0000256" key="4">
    <source>
        <dbReference type="ARBA" id="ARBA00022989"/>
    </source>
</evidence>
<feature type="transmembrane region" description="Helical" evidence="7">
    <location>
        <begin position="143"/>
        <end position="163"/>
    </location>
</feature>
<dbReference type="InterPro" id="IPR001594">
    <property type="entry name" value="Palmitoyltrfase_DHHC"/>
</dbReference>
<comment type="caution">
    <text evidence="10">The sequence shown here is derived from an EMBL/GenBank/DDBJ whole genome shotgun (WGS) entry which is preliminary data.</text>
</comment>
<feature type="compositionally biased region" description="Basic and acidic residues" evidence="8">
    <location>
        <begin position="334"/>
        <end position="351"/>
    </location>
</feature>
<comment type="catalytic activity">
    <reaction evidence="7">
        <text>L-cysteinyl-[protein] + hexadecanoyl-CoA = S-hexadecanoyl-L-cysteinyl-[protein] + CoA</text>
        <dbReference type="Rhea" id="RHEA:36683"/>
        <dbReference type="Rhea" id="RHEA-COMP:10131"/>
        <dbReference type="Rhea" id="RHEA-COMP:11032"/>
        <dbReference type="ChEBI" id="CHEBI:29950"/>
        <dbReference type="ChEBI" id="CHEBI:57287"/>
        <dbReference type="ChEBI" id="CHEBI:57379"/>
        <dbReference type="ChEBI" id="CHEBI:74151"/>
        <dbReference type="EC" id="2.3.1.225"/>
    </reaction>
</comment>
<evidence type="ECO:0000256" key="8">
    <source>
        <dbReference type="SAM" id="MobiDB-lite"/>
    </source>
</evidence>
<feature type="transmembrane region" description="Helical" evidence="7">
    <location>
        <begin position="52"/>
        <end position="75"/>
    </location>
</feature>
<feature type="transmembrane region" description="Helical" evidence="7">
    <location>
        <begin position="21"/>
        <end position="46"/>
    </location>
</feature>
<keyword evidence="6 7" id="KW-0012">Acyltransferase</keyword>
<dbReference type="GO" id="GO:0006612">
    <property type="term" value="P:protein targeting to membrane"/>
    <property type="evidence" value="ECO:0007669"/>
    <property type="project" value="TreeGrafter"/>
</dbReference>
<dbReference type="EMBL" id="CAJJDN010000001">
    <property type="protein sequence ID" value="CAD8045437.1"/>
    <property type="molecule type" value="Genomic_DNA"/>
</dbReference>
<dbReference type="EC" id="2.3.1.225" evidence="7"/>
<keyword evidence="3 7" id="KW-0812">Transmembrane</keyword>
<name>A0A8S1JTL6_9CILI</name>
<comment type="subcellular location">
    <subcellularLocation>
        <location evidence="1">Membrane</location>
        <topology evidence="1">Multi-pass membrane protein</topology>
    </subcellularLocation>
</comment>